<proteinExistence type="predicted"/>
<sequence>GEGAARYGVGVGLQQAGMADGRGRSQHGSRHQAVEVVFEVGVAIGRDGGAVGGVVGVQAHAGFPGIGHAVVVGIGGRGPAIENGPGHLRG</sequence>
<dbReference type="EMBL" id="BKCJ011832742">
    <property type="protein sequence ID" value="GFD56748.1"/>
    <property type="molecule type" value="Genomic_DNA"/>
</dbReference>
<evidence type="ECO:0000313" key="1">
    <source>
        <dbReference type="EMBL" id="GFD56748.1"/>
    </source>
</evidence>
<organism evidence="1">
    <name type="scientific">Tanacetum cinerariifolium</name>
    <name type="common">Dalmatian daisy</name>
    <name type="synonym">Chrysanthemum cinerariifolium</name>
    <dbReference type="NCBI Taxonomy" id="118510"/>
    <lineage>
        <taxon>Eukaryota</taxon>
        <taxon>Viridiplantae</taxon>
        <taxon>Streptophyta</taxon>
        <taxon>Embryophyta</taxon>
        <taxon>Tracheophyta</taxon>
        <taxon>Spermatophyta</taxon>
        <taxon>Magnoliopsida</taxon>
        <taxon>eudicotyledons</taxon>
        <taxon>Gunneridae</taxon>
        <taxon>Pentapetalae</taxon>
        <taxon>asterids</taxon>
        <taxon>campanulids</taxon>
        <taxon>Asterales</taxon>
        <taxon>Asteraceae</taxon>
        <taxon>Asteroideae</taxon>
        <taxon>Anthemideae</taxon>
        <taxon>Anthemidinae</taxon>
        <taxon>Tanacetum</taxon>
    </lineage>
</organism>
<protein>
    <submittedName>
        <fullName evidence="1">Uncharacterized protein</fullName>
    </submittedName>
</protein>
<feature type="non-terminal residue" evidence="1">
    <location>
        <position position="1"/>
    </location>
</feature>
<name>A0A699XFH2_TANCI</name>
<reference evidence="1" key="1">
    <citation type="journal article" date="2019" name="Sci. Rep.">
        <title>Draft genome of Tanacetum cinerariifolium, the natural source of mosquito coil.</title>
        <authorList>
            <person name="Yamashiro T."/>
            <person name="Shiraishi A."/>
            <person name="Satake H."/>
            <person name="Nakayama K."/>
        </authorList>
    </citation>
    <scope>NUCLEOTIDE SEQUENCE</scope>
</reference>
<feature type="non-terminal residue" evidence="1">
    <location>
        <position position="90"/>
    </location>
</feature>
<gene>
    <name evidence="1" type="ORF">Tci_928717</name>
</gene>
<comment type="caution">
    <text evidence="1">The sequence shown here is derived from an EMBL/GenBank/DDBJ whole genome shotgun (WGS) entry which is preliminary data.</text>
</comment>
<accession>A0A699XFH2</accession>
<dbReference type="AlphaFoldDB" id="A0A699XFH2"/>